<proteinExistence type="predicted"/>
<organism evidence="3 4">
    <name type="scientific">Ketobacter alkanivorans</name>
    <dbReference type="NCBI Taxonomy" id="1917421"/>
    <lineage>
        <taxon>Bacteria</taxon>
        <taxon>Pseudomonadati</taxon>
        <taxon>Pseudomonadota</taxon>
        <taxon>Gammaproteobacteria</taxon>
        <taxon>Pseudomonadales</taxon>
        <taxon>Ketobacteraceae</taxon>
        <taxon>Ketobacter</taxon>
    </lineage>
</organism>
<evidence type="ECO:0000313" key="3">
    <source>
        <dbReference type="EMBL" id="AUM12000.1"/>
    </source>
</evidence>
<dbReference type="Gene3D" id="3.40.1610.10">
    <property type="entry name" value="CV3147-like domain"/>
    <property type="match status" value="1"/>
</dbReference>
<evidence type="ECO:0000313" key="4">
    <source>
        <dbReference type="Proteomes" id="UP000235116"/>
    </source>
</evidence>
<evidence type="ECO:0000259" key="2">
    <source>
        <dbReference type="Pfam" id="PF20906"/>
    </source>
</evidence>
<dbReference type="InterPro" id="IPR027479">
    <property type="entry name" value="S-Me-THD_N_sf"/>
</dbReference>
<gene>
    <name evidence="3" type="ORF">Kalk_06000</name>
</gene>
<evidence type="ECO:0000259" key="1">
    <source>
        <dbReference type="Pfam" id="PF06032"/>
    </source>
</evidence>
<dbReference type="InterPro" id="IPR010318">
    <property type="entry name" value="S-Me-THD_N"/>
</dbReference>
<dbReference type="RefSeq" id="WP_101893337.1">
    <property type="nucleotide sequence ID" value="NZ_CP022684.1"/>
</dbReference>
<feature type="domain" description="S-Me-THD-like C-terminal" evidence="2">
    <location>
        <begin position="165"/>
        <end position="317"/>
    </location>
</feature>
<dbReference type="Gene3D" id="2.40.390.10">
    <property type="entry name" value="CV3147-like"/>
    <property type="match status" value="1"/>
</dbReference>
<dbReference type="InterPro" id="IPR048350">
    <property type="entry name" value="S-Me-THD-like_C"/>
</dbReference>
<feature type="domain" description="S-Me-THD N-terminal" evidence="1">
    <location>
        <begin position="8"/>
        <end position="157"/>
    </location>
</feature>
<dbReference type="Pfam" id="PF20906">
    <property type="entry name" value="S-Me-THD_C"/>
    <property type="match status" value="1"/>
</dbReference>
<reference evidence="4" key="1">
    <citation type="submission" date="2017-08" db="EMBL/GenBank/DDBJ databases">
        <title>Direct submision.</title>
        <authorList>
            <person name="Kim S.-J."/>
            <person name="Rhee S.-K."/>
        </authorList>
    </citation>
    <scope>NUCLEOTIDE SEQUENCE [LARGE SCALE GENOMIC DNA]</scope>
    <source>
        <strain evidence="4">GI5</strain>
    </source>
</reference>
<dbReference type="InterPro" id="IPR024071">
    <property type="entry name" value="S-Me-THD_C_sf"/>
</dbReference>
<keyword evidence="4" id="KW-1185">Reference proteome</keyword>
<dbReference type="EMBL" id="CP022684">
    <property type="protein sequence ID" value="AUM12000.1"/>
    <property type="molecule type" value="Genomic_DNA"/>
</dbReference>
<evidence type="ECO:0008006" key="5">
    <source>
        <dbReference type="Google" id="ProtNLM"/>
    </source>
</evidence>
<accession>A0A2K9LID3</accession>
<dbReference type="AlphaFoldDB" id="A0A2K9LID3"/>
<sequence>MYKINKSDMQVIVNGASFLASGGGGGVASANAVIDNIMSFATEVEVVESSEVQDSDQLLVVCGVGAPDAPNLDFKNSPGYALTGLQTMTGDQFQYVLPIEVGAMNSMIPLLACAQYSIPMLDGDGAGRSVPQMSMCTYALQGFPVNETLVVSEEDEQFPLHPANATQLEAQVRQVVSTQLQDAGTVGTWPVTGAQINSPDAFVPGSLSLAKEIGTAMTAADPLSAVQAIIEGYYSDNLIIMSKGTVSAATNKVEDGFDVGTITVNDDTGMSVTLYFVNESLLATVDIDGQPATFMMGPDMICSMGVDGSPMTNSEICSQFASGETVQISLMWVQAVDAIRTPLMFFKYLELLLEKFGQPNLGGYRFIEDAKTLFK</sequence>
<protein>
    <recommendedName>
        <fullName evidence="5">DUF917 domain-containing protein</fullName>
    </recommendedName>
</protein>
<name>A0A2K9LID3_9GAMM</name>
<dbReference type="Proteomes" id="UP000235116">
    <property type="component" value="Chromosome"/>
</dbReference>
<dbReference type="OrthoDB" id="7441206at2"/>
<dbReference type="SUPFAM" id="SSF160991">
    <property type="entry name" value="CV3147-like"/>
    <property type="match status" value="1"/>
</dbReference>
<dbReference type="KEGG" id="kak:Kalk_06000"/>
<dbReference type="Pfam" id="PF06032">
    <property type="entry name" value="S-Me-THD_N"/>
    <property type="match status" value="1"/>
</dbReference>